<name>A0ABY4TEX3_9ACTN</name>
<reference evidence="1" key="1">
    <citation type="submission" date="2022-04" db="EMBL/GenBank/DDBJ databases">
        <title>Systematic whole-genome sequencing reveals an unexpected diversity among actinomycetoma pathogens and provides insights into their antibacterial susceptibilities.</title>
        <authorList>
            <person name="Watson A.K."/>
            <person name="Kepplinger B."/>
            <person name="Bakhiet S.M."/>
            <person name="Mhmoud N.A."/>
            <person name="Chapman J."/>
            <person name="Allenby N."/>
            <person name="Mickiewicz K."/>
            <person name="Goodfellow M."/>
            <person name="Fahal A.H."/>
            <person name="Errington J."/>
        </authorList>
    </citation>
    <scope>NUCLEOTIDE SEQUENCE</scope>
    <source>
        <strain evidence="1">SD 504</strain>
    </source>
</reference>
<accession>A0ABY4TEX3</accession>
<dbReference type="RefSeq" id="WP_010470069.1">
    <property type="nucleotide sequence ID" value="NZ_CP095474.1"/>
</dbReference>
<protein>
    <submittedName>
        <fullName evidence="1">Uncharacterized protein</fullName>
    </submittedName>
</protein>
<keyword evidence="2" id="KW-1185">Reference proteome</keyword>
<evidence type="ECO:0000313" key="2">
    <source>
        <dbReference type="Proteomes" id="UP001056383"/>
    </source>
</evidence>
<dbReference type="Proteomes" id="UP001056383">
    <property type="component" value="Chromosome"/>
</dbReference>
<evidence type="ECO:0000313" key="1">
    <source>
        <dbReference type="EMBL" id="URN17478.1"/>
    </source>
</evidence>
<dbReference type="EMBL" id="CP095474">
    <property type="protein sequence ID" value="URN17478.1"/>
    <property type="molecule type" value="Genomic_DNA"/>
</dbReference>
<organism evidence="1 2">
    <name type="scientific">Streptomyces sudanensis</name>
    <dbReference type="NCBI Taxonomy" id="436397"/>
    <lineage>
        <taxon>Bacteria</taxon>
        <taxon>Bacillati</taxon>
        <taxon>Actinomycetota</taxon>
        <taxon>Actinomycetes</taxon>
        <taxon>Kitasatosporales</taxon>
        <taxon>Streptomycetaceae</taxon>
        <taxon>Streptomyces</taxon>
    </lineage>
</organism>
<proteinExistence type="predicted"/>
<gene>
    <name evidence="1" type="ORF">MW084_17810</name>
</gene>
<sequence length="68" mass="7377">MEPLLWLLVPLAAALGASLWAWYVSRPHPADVWTDVDRYDRLRASLAPTAVPAPRARVRTGSGAPGGR</sequence>